<protein>
    <submittedName>
        <fullName evidence="1">Uncharacterized protein</fullName>
    </submittedName>
</protein>
<accession>A0AAV6UA69</accession>
<evidence type="ECO:0000313" key="1">
    <source>
        <dbReference type="EMBL" id="KAG8181024.1"/>
    </source>
</evidence>
<gene>
    <name evidence="1" type="ORF">JTE90_024771</name>
</gene>
<organism evidence="1 2">
    <name type="scientific">Oedothorax gibbosus</name>
    <dbReference type="NCBI Taxonomy" id="931172"/>
    <lineage>
        <taxon>Eukaryota</taxon>
        <taxon>Metazoa</taxon>
        <taxon>Ecdysozoa</taxon>
        <taxon>Arthropoda</taxon>
        <taxon>Chelicerata</taxon>
        <taxon>Arachnida</taxon>
        <taxon>Araneae</taxon>
        <taxon>Araneomorphae</taxon>
        <taxon>Entelegynae</taxon>
        <taxon>Araneoidea</taxon>
        <taxon>Linyphiidae</taxon>
        <taxon>Erigoninae</taxon>
        <taxon>Oedothorax</taxon>
    </lineage>
</organism>
<dbReference type="EMBL" id="JAFNEN010000539">
    <property type="protein sequence ID" value="KAG8181024.1"/>
    <property type="molecule type" value="Genomic_DNA"/>
</dbReference>
<comment type="caution">
    <text evidence="1">The sequence shown here is derived from an EMBL/GenBank/DDBJ whole genome shotgun (WGS) entry which is preliminary data.</text>
</comment>
<proteinExistence type="predicted"/>
<dbReference type="Proteomes" id="UP000827092">
    <property type="component" value="Unassembled WGS sequence"/>
</dbReference>
<keyword evidence="2" id="KW-1185">Reference proteome</keyword>
<reference evidence="1 2" key="1">
    <citation type="journal article" date="2022" name="Nat. Ecol. Evol.">
        <title>A masculinizing supergene underlies an exaggerated male reproductive morph in a spider.</title>
        <authorList>
            <person name="Hendrickx F."/>
            <person name="De Corte Z."/>
            <person name="Sonet G."/>
            <person name="Van Belleghem S.M."/>
            <person name="Kostlbacher S."/>
            <person name="Vangestel C."/>
        </authorList>
    </citation>
    <scope>NUCLEOTIDE SEQUENCE [LARGE SCALE GENOMIC DNA]</scope>
    <source>
        <strain evidence="1">W744_W776</strain>
    </source>
</reference>
<name>A0AAV6UA69_9ARAC</name>
<sequence>MADFFSQNCVGLHDGICKTCQVKASKIQRAIHLKKSPKNLKRSCLRAHKKFISMREDVRQLREANRKISMETLEERIQLLQAASKKQFGTVSRKVKLRGCGIRRSGCWTFKEI</sequence>
<evidence type="ECO:0000313" key="2">
    <source>
        <dbReference type="Proteomes" id="UP000827092"/>
    </source>
</evidence>
<dbReference type="AlphaFoldDB" id="A0AAV6UA69"/>